<name>A0A1H6XNC8_9BACT</name>
<dbReference type="PANTHER" id="PTHR36839">
    <property type="entry name" value="METALLO-BETA-LACTAMASE FAMILY PROTEIN (AFU_ORTHOLOGUE AFUA_5G12770)"/>
    <property type="match status" value="1"/>
</dbReference>
<dbReference type="AlphaFoldDB" id="A0A1H6XNC8"/>
<evidence type="ECO:0000313" key="2">
    <source>
        <dbReference type="EMBL" id="SEJ29064.1"/>
    </source>
</evidence>
<dbReference type="SMART" id="SM00849">
    <property type="entry name" value="Lactamase_B"/>
    <property type="match status" value="1"/>
</dbReference>
<gene>
    <name evidence="2" type="ORF">SAMN04487995_3995</name>
</gene>
<protein>
    <recommendedName>
        <fullName evidence="1">Metallo-beta-lactamase domain-containing protein</fullName>
    </recommendedName>
</protein>
<dbReference type="InterPro" id="IPR001279">
    <property type="entry name" value="Metallo-B-lactamas"/>
</dbReference>
<feature type="domain" description="Metallo-beta-lactamase" evidence="1">
    <location>
        <begin position="77"/>
        <end position="244"/>
    </location>
</feature>
<dbReference type="EMBL" id="FNXY01000006">
    <property type="protein sequence ID" value="SEJ29064.1"/>
    <property type="molecule type" value="Genomic_DNA"/>
</dbReference>
<proteinExistence type="predicted"/>
<sequence length="271" mass="30866">MMDFPIKPVCKTCGTQYPADQKLPELCTICNDDRQYITELGQVWIELESLSAQYCTKTTRVRENLYTLKIIPDFAITQRAFLVLSPSGNILWDCIPLLDEATTAFIKSKGGLKAIAFSHPHYYSNMNVWAENFNCPIYIHENDKNWVMYKSDYLKFWKGYSMSVADSEIINTGGHFPGSCILKIPGFSDKGVILSGDTLYISKSKRYVSVMYSFPNHILLSKSEFLSFFDKTKNLEFDTMYGAFEGQNLVGNAKEIFASSMQRYIESYGNG</sequence>
<dbReference type="RefSeq" id="WP_229209693.1">
    <property type="nucleotide sequence ID" value="NZ_FNXY01000006.1"/>
</dbReference>
<dbReference type="InterPro" id="IPR036866">
    <property type="entry name" value="RibonucZ/Hydroxyglut_hydro"/>
</dbReference>
<dbReference type="SUPFAM" id="SSF56281">
    <property type="entry name" value="Metallo-hydrolase/oxidoreductase"/>
    <property type="match status" value="1"/>
</dbReference>
<keyword evidence="3" id="KW-1185">Reference proteome</keyword>
<dbReference type="Gene3D" id="3.60.15.10">
    <property type="entry name" value="Ribonuclease Z/Hydroxyacylglutathione hydrolase-like"/>
    <property type="match status" value="1"/>
</dbReference>
<organism evidence="2 3">
    <name type="scientific">Dyadobacter koreensis</name>
    <dbReference type="NCBI Taxonomy" id="408657"/>
    <lineage>
        <taxon>Bacteria</taxon>
        <taxon>Pseudomonadati</taxon>
        <taxon>Bacteroidota</taxon>
        <taxon>Cytophagia</taxon>
        <taxon>Cytophagales</taxon>
        <taxon>Spirosomataceae</taxon>
        <taxon>Dyadobacter</taxon>
    </lineage>
</organism>
<dbReference type="PANTHER" id="PTHR36839:SF1">
    <property type="entry name" value="METALLO-BETA-LACTAMASE FAMILY PROTEIN (AFU_ORTHOLOGUE AFUA_5G12770)"/>
    <property type="match status" value="1"/>
</dbReference>
<accession>A0A1H6XNC8</accession>
<dbReference type="Proteomes" id="UP000199532">
    <property type="component" value="Unassembled WGS sequence"/>
</dbReference>
<dbReference type="STRING" id="408657.SAMN04487995_3995"/>
<evidence type="ECO:0000313" key="3">
    <source>
        <dbReference type="Proteomes" id="UP000199532"/>
    </source>
</evidence>
<evidence type="ECO:0000259" key="1">
    <source>
        <dbReference type="SMART" id="SM00849"/>
    </source>
</evidence>
<reference evidence="2 3" key="1">
    <citation type="submission" date="2016-10" db="EMBL/GenBank/DDBJ databases">
        <authorList>
            <person name="de Groot N.N."/>
        </authorList>
    </citation>
    <scope>NUCLEOTIDE SEQUENCE [LARGE SCALE GENOMIC DNA]</scope>
    <source>
        <strain evidence="2 3">DSM 19938</strain>
    </source>
</reference>